<organism evidence="1 2">
    <name type="scientific">Prorocentrum cordatum</name>
    <dbReference type="NCBI Taxonomy" id="2364126"/>
    <lineage>
        <taxon>Eukaryota</taxon>
        <taxon>Sar</taxon>
        <taxon>Alveolata</taxon>
        <taxon>Dinophyceae</taxon>
        <taxon>Prorocentrales</taxon>
        <taxon>Prorocentraceae</taxon>
        <taxon>Prorocentrum</taxon>
    </lineage>
</organism>
<comment type="caution">
    <text evidence="1">The sequence shown here is derived from an EMBL/GenBank/DDBJ whole genome shotgun (WGS) entry which is preliminary data.</text>
</comment>
<name>A0ABN9QR96_9DINO</name>
<keyword evidence="2" id="KW-1185">Reference proteome</keyword>
<evidence type="ECO:0000313" key="1">
    <source>
        <dbReference type="EMBL" id="CAK0808720.1"/>
    </source>
</evidence>
<reference evidence="1" key="1">
    <citation type="submission" date="2023-10" db="EMBL/GenBank/DDBJ databases">
        <authorList>
            <person name="Chen Y."/>
            <person name="Shah S."/>
            <person name="Dougan E. K."/>
            <person name="Thang M."/>
            <person name="Chan C."/>
        </authorList>
    </citation>
    <scope>NUCLEOTIDE SEQUENCE [LARGE SCALE GENOMIC DNA]</scope>
</reference>
<dbReference type="Proteomes" id="UP001189429">
    <property type="component" value="Unassembled WGS sequence"/>
</dbReference>
<dbReference type="EMBL" id="CAUYUJ010004236">
    <property type="protein sequence ID" value="CAK0808720.1"/>
    <property type="molecule type" value="Genomic_DNA"/>
</dbReference>
<gene>
    <name evidence="1" type="ORF">PCOR1329_LOCUS14228</name>
</gene>
<evidence type="ECO:0000313" key="2">
    <source>
        <dbReference type="Proteomes" id="UP001189429"/>
    </source>
</evidence>
<sequence length="110" mass="12733">MLQAPRVSDHEFRKLFPKHKPAICADCVCERLLPIISPSNCSIALLRYPRELWAVRPRTQRPPYLDELYDQTEKDKTSHNDERSARARHYLVHGNVFCTFVSAKFSGSFG</sequence>
<protein>
    <submittedName>
        <fullName evidence="1">Uncharacterized protein</fullName>
    </submittedName>
</protein>
<accession>A0ABN9QR96</accession>
<proteinExistence type="predicted"/>